<dbReference type="AlphaFoldDB" id="X0Y2P6"/>
<proteinExistence type="predicted"/>
<comment type="caution">
    <text evidence="1">The sequence shown here is derived from an EMBL/GenBank/DDBJ whole genome shotgun (WGS) entry which is preliminary data.</text>
</comment>
<evidence type="ECO:0000313" key="1">
    <source>
        <dbReference type="EMBL" id="GAG50119.1"/>
    </source>
</evidence>
<organism evidence="1">
    <name type="scientific">marine sediment metagenome</name>
    <dbReference type="NCBI Taxonomy" id="412755"/>
    <lineage>
        <taxon>unclassified sequences</taxon>
        <taxon>metagenomes</taxon>
        <taxon>ecological metagenomes</taxon>
    </lineage>
</organism>
<name>X0Y2P6_9ZZZZ</name>
<feature type="non-terminal residue" evidence="1">
    <location>
        <position position="1"/>
    </location>
</feature>
<dbReference type="EMBL" id="BARS01053264">
    <property type="protein sequence ID" value="GAG50119.1"/>
    <property type="molecule type" value="Genomic_DNA"/>
</dbReference>
<gene>
    <name evidence="1" type="ORF">S01H1_79066</name>
</gene>
<sequence>DISIEIEDSGSTYPIKVGEDWTSLPATLQSRVESARASNFILRRYMLLRFITDDPADRYSAIGSFLNLDPFIPIENGLKSWIDRLSTSKARYDSELNAVALNIRTVYNIDSVTEISSDELLRILNTRLRETNLPICSVHEEANERLKSINAELGGTTVSQRLEKLASLKAQVQRLSLPRNLEPLLTNVIEALKELETERKAKTGPLLTELLLDGQKAIVENKLTSCP</sequence>
<accession>X0Y2P6</accession>
<feature type="non-terminal residue" evidence="1">
    <location>
        <position position="227"/>
    </location>
</feature>
<protein>
    <submittedName>
        <fullName evidence="1">Uncharacterized protein</fullName>
    </submittedName>
</protein>
<reference evidence="1" key="1">
    <citation type="journal article" date="2014" name="Front. Microbiol.">
        <title>High frequency of phylogenetically diverse reductive dehalogenase-homologous genes in deep subseafloor sedimentary metagenomes.</title>
        <authorList>
            <person name="Kawai M."/>
            <person name="Futagami T."/>
            <person name="Toyoda A."/>
            <person name="Takaki Y."/>
            <person name="Nishi S."/>
            <person name="Hori S."/>
            <person name="Arai W."/>
            <person name="Tsubouchi T."/>
            <person name="Morono Y."/>
            <person name="Uchiyama I."/>
            <person name="Ito T."/>
            <person name="Fujiyama A."/>
            <person name="Inagaki F."/>
            <person name="Takami H."/>
        </authorList>
    </citation>
    <scope>NUCLEOTIDE SEQUENCE</scope>
    <source>
        <strain evidence="1">Expedition CK06-06</strain>
    </source>
</reference>